<dbReference type="PANTHER" id="PTHR33960:SF1">
    <property type="entry name" value="SIMILAR TO KIAA0825 PROTEIN"/>
    <property type="match status" value="1"/>
</dbReference>
<proteinExistence type="predicted"/>
<dbReference type="EnsemblMetazoa" id="RPRC008397-RA">
    <property type="protein sequence ID" value="RPRC008397-PA"/>
    <property type="gene ID" value="RPRC008397"/>
</dbReference>
<protein>
    <submittedName>
        <fullName evidence="1">Uncharacterized protein</fullName>
    </submittedName>
</protein>
<dbReference type="InterPro" id="IPR027993">
    <property type="entry name" value="DUF4495"/>
</dbReference>
<dbReference type="Proteomes" id="UP000015103">
    <property type="component" value="Unassembled WGS sequence"/>
</dbReference>
<dbReference type="PANTHER" id="PTHR33960">
    <property type="entry name" value="SIMILAR TO KIAA0825 PROTEIN"/>
    <property type="match status" value="1"/>
</dbReference>
<dbReference type="AlphaFoldDB" id="T1HWH7"/>
<sequence length="736" mass="82792">MEVMEEGNLLDRVSILLQRDGDYYEQHQSVLQEAICSGIAGGALDFPHHASFAAVKLVTWWEQQYISIFGAPSGLIHGMDSSNGEIGNAGSPTEFVTTVCTCCSQLMVHLHNLSQEALDHADLQVLTSTLGAAALVANALWIYNHHKERLPPGMSFNNSLKEYQSMREALAERVLDLHCRLTSLYVLQDADCLDWENKHPFFESERGSFVVQMWWLYMEGTRQDLWTTLPPKTAQRVFAGMLNESLTIFTARYSQAVTSIARLPLIANDICNILRCIAHLLPALCSCAKELTGEKTISQVVAHIHHKCHLLLTCLLFRGAPLSTLHKIFFRGLDKVECFKPVPQGDFSPWFAFVTDDIDYGTKSVFDLTPSSAILLELNILKLQPNHSWCLLLKLLMMRDCWVAFRLMKYVFDNPCYVGKDNDESKCTAFMCNGDCYLPTSSVEQAIVNVVISVGSEKDVKGTLIHILERRGIAWADCLGKMQVWNQKRPGWLSALVIPIMDFMDPVIKIINQAIKDDATPAQLTELSIALLCQCCDCLPAGTYQAARLLQDILPATCQPIAGSVLIQLMVSALYARTIETPLAEALCNLDEDILAPTKIDEVPRPSYNLESSQQICELQVSQLLLTRSGRMSLKVLYEFILKDYWILKTLEQPIPHVNSATLLFTMFHIGEHPFDEVLQGTWKPDWDELLNIPLGVDPRMAWEQISSRLPRPDRDDMSRHDITVVDTLTNIFESV</sequence>
<dbReference type="EMBL" id="ACPB03013305">
    <property type="status" value="NOT_ANNOTATED_CDS"/>
    <property type="molecule type" value="Genomic_DNA"/>
</dbReference>
<reference evidence="1" key="1">
    <citation type="submission" date="2015-05" db="UniProtKB">
        <authorList>
            <consortium name="EnsemblMetazoa"/>
        </authorList>
    </citation>
    <scope>IDENTIFICATION</scope>
</reference>
<dbReference type="Pfam" id="PF14906">
    <property type="entry name" value="DUF4495"/>
    <property type="match status" value="1"/>
</dbReference>
<dbReference type="eggNOG" id="ENOG502QUZJ">
    <property type="taxonomic scope" value="Eukaryota"/>
</dbReference>
<evidence type="ECO:0000313" key="2">
    <source>
        <dbReference type="Proteomes" id="UP000015103"/>
    </source>
</evidence>
<dbReference type="HOGENOM" id="CLU_018109_0_0_1"/>
<dbReference type="InParanoid" id="T1HWH7"/>
<accession>T1HWH7</accession>
<dbReference type="VEuPathDB" id="VectorBase:RPRC008397"/>
<dbReference type="EMBL" id="ACPB03013304">
    <property type="status" value="NOT_ANNOTATED_CDS"/>
    <property type="molecule type" value="Genomic_DNA"/>
</dbReference>
<dbReference type="STRING" id="13249.T1HWH7"/>
<dbReference type="OMA" id="HVCESGE"/>
<organism evidence="1 2">
    <name type="scientific">Rhodnius prolixus</name>
    <name type="common">Triatomid bug</name>
    <dbReference type="NCBI Taxonomy" id="13249"/>
    <lineage>
        <taxon>Eukaryota</taxon>
        <taxon>Metazoa</taxon>
        <taxon>Ecdysozoa</taxon>
        <taxon>Arthropoda</taxon>
        <taxon>Hexapoda</taxon>
        <taxon>Insecta</taxon>
        <taxon>Pterygota</taxon>
        <taxon>Neoptera</taxon>
        <taxon>Paraneoptera</taxon>
        <taxon>Hemiptera</taxon>
        <taxon>Heteroptera</taxon>
        <taxon>Panheteroptera</taxon>
        <taxon>Cimicomorpha</taxon>
        <taxon>Reduviidae</taxon>
        <taxon>Triatominae</taxon>
        <taxon>Rhodnius</taxon>
    </lineage>
</organism>
<evidence type="ECO:0000313" key="1">
    <source>
        <dbReference type="EnsemblMetazoa" id="RPRC008397-PA"/>
    </source>
</evidence>
<name>T1HWH7_RHOPR</name>
<keyword evidence="2" id="KW-1185">Reference proteome</keyword>